<sequence>MVINMKIKDKKLKKLVDVSDEDCLHRPCYWPRLDPGVFTQGVGYKTRSGKQEWLCGNREIRGCPIPKPDPNL</sequence>
<name>A0A6H1ZLD1_9ZZZZ</name>
<proteinExistence type="predicted"/>
<accession>A0A6H1ZLD1</accession>
<dbReference type="EMBL" id="MT144078">
    <property type="protein sequence ID" value="QJA48282.1"/>
    <property type="molecule type" value="Genomic_DNA"/>
</dbReference>
<gene>
    <name evidence="1" type="ORF">TM448A00891_0017</name>
    <name evidence="2" type="ORF">TM448B00218_0068</name>
</gene>
<organism evidence="1">
    <name type="scientific">viral metagenome</name>
    <dbReference type="NCBI Taxonomy" id="1070528"/>
    <lineage>
        <taxon>unclassified sequences</taxon>
        <taxon>metagenomes</taxon>
        <taxon>organismal metagenomes</taxon>
    </lineage>
</organism>
<evidence type="ECO:0000313" key="2">
    <source>
        <dbReference type="EMBL" id="QJH94425.1"/>
    </source>
</evidence>
<reference evidence="1" key="1">
    <citation type="submission" date="2020-03" db="EMBL/GenBank/DDBJ databases">
        <title>The deep terrestrial virosphere.</title>
        <authorList>
            <person name="Holmfeldt K."/>
            <person name="Nilsson E."/>
            <person name="Simone D."/>
            <person name="Lopez-Fernandez M."/>
            <person name="Wu X."/>
            <person name="de Brujin I."/>
            <person name="Lundin D."/>
            <person name="Andersson A."/>
            <person name="Bertilsson S."/>
            <person name="Dopson M."/>
        </authorList>
    </citation>
    <scope>NUCLEOTIDE SEQUENCE</scope>
    <source>
        <strain evidence="1">TM448A00891</strain>
        <strain evidence="2">TM448B00218</strain>
    </source>
</reference>
<dbReference type="EMBL" id="MT144600">
    <property type="protein sequence ID" value="QJH94425.1"/>
    <property type="molecule type" value="Genomic_DNA"/>
</dbReference>
<dbReference type="AlphaFoldDB" id="A0A6H1ZLD1"/>
<protein>
    <submittedName>
        <fullName evidence="1">Uncharacterized protein</fullName>
    </submittedName>
</protein>
<evidence type="ECO:0000313" key="1">
    <source>
        <dbReference type="EMBL" id="QJA48282.1"/>
    </source>
</evidence>